<sequence>MTHLPGLVALVPALGFLRTQDRLLKRGGSAWDWTGAFRRVVYGLSLTLFLGVALRFPLEASLTGALAWALLPSLWGALALYRPLPLGEASRLYALAWGDSLFWLSAFAPLAFYLGVPLLGALLLVPALFWALGRHLDPYIAT</sequence>
<comment type="caution">
    <text evidence="2">The sequence shown here is derived from an EMBL/GenBank/DDBJ whole genome shotgun (WGS) entry which is preliminary data.</text>
</comment>
<organism evidence="2">
    <name type="scientific">Thermus caliditerrae</name>
    <dbReference type="NCBI Taxonomy" id="1330700"/>
    <lineage>
        <taxon>Bacteria</taxon>
        <taxon>Thermotogati</taxon>
        <taxon>Deinococcota</taxon>
        <taxon>Deinococci</taxon>
        <taxon>Thermales</taxon>
        <taxon>Thermaceae</taxon>
        <taxon>Thermus</taxon>
    </lineage>
</organism>
<accession>A0A7C5VFK0</accession>
<dbReference type="AlphaFoldDB" id="A0A7C5VFK0"/>
<keyword evidence="1" id="KW-0812">Transmembrane</keyword>
<dbReference type="EMBL" id="DRXE01000150">
    <property type="protein sequence ID" value="HHM67848.1"/>
    <property type="molecule type" value="Genomic_DNA"/>
</dbReference>
<name>A0A7C5VFK0_9DEIN</name>
<keyword evidence="1" id="KW-0472">Membrane</keyword>
<evidence type="ECO:0000313" key="2">
    <source>
        <dbReference type="EMBL" id="HHM67848.1"/>
    </source>
</evidence>
<keyword evidence="1" id="KW-1133">Transmembrane helix</keyword>
<protein>
    <submittedName>
        <fullName evidence="2">Uncharacterized protein</fullName>
    </submittedName>
</protein>
<feature type="transmembrane region" description="Helical" evidence="1">
    <location>
        <begin position="65"/>
        <end position="81"/>
    </location>
</feature>
<reference evidence="2" key="1">
    <citation type="journal article" date="2020" name="mSystems">
        <title>Genome- and Community-Level Interaction Insights into Carbon Utilization and Element Cycling Functions of Hydrothermarchaeota in Hydrothermal Sediment.</title>
        <authorList>
            <person name="Zhou Z."/>
            <person name="Liu Y."/>
            <person name="Xu W."/>
            <person name="Pan J."/>
            <person name="Luo Z.H."/>
            <person name="Li M."/>
        </authorList>
    </citation>
    <scope>NUCLEOTIDE SEQUENCE [LARGE SCALE GENOMIC DNA]</scope>
    <source>
        <strain evidence="2">SpSt-1071</strain>
    </source>
</reference>
<gene>
    <name evidence="2" type="ORF">ENM28_03890</name>
</gene>
<proteinExistence type="predicted"/>
<evidence type="ECO:0000256" key="1">
    <source>
        <dbReference type="SAM" id="Phobius"/>
    </source>
</evidence>
<feature type="transmembrane region" description="Helical" evidence="1">
    <location>
        <begin position="101"/>
        <end position="132"/>
    </location>
</feature>
<feature type="transmembrane region" description="Helical" evidence="1">
    <location>
        <begin position="39"/>
        <end position="58"/>
    </location>
</feature>